<evidence type="ECO:0000313" key="2">
    <source>
        <dbReference type="Proteomes" id="UP001589568"/>
    </source>
</evidence>
<accession>A0ABV5NNE5</accession>
<dbReference type="EMBL" id="JBHMCF010000019">
    <property type="protein sequence ID" value="MFB9471824.1"/>
    <property type="molecule type" value="Genomic_DNA"/>
</dbReference>
<organism evidence="1 2">
    <name type="scientific">Nonomuraea salmonea</name>
    <dbReference type="NCBI Taxonomy" id="46181"/>
    <lineage>
        <taxon>Bacteria</taxon>
        <taxon>Bacillati</taxon>
        <taxon>Actinomycetota</taxon>
        <taxon>Actinomycetes</taxon>
        <taxon>Streptosporangiales</taxon>
        <taxon>Streptosporangiaceae</taxon>
        <taxon>Nonomuraea</taxon>
    </lineage>
</organism>
<reference evidence="1 2" key="1">
    <citation type="submission" date="2024-09" db="EMBL/GenBank/DDBJ databases">
        <authorList>
            <person name="Sun Q."/>
            <person name="Mori K."/>
        </authorList>
    </citation>
    <scope>NUCLEOTIDE SEQUENCE [LARGE SCALE GENOMIC DNA]</scope>
    <source>
        <strain evidence="1 2">JCM 3324</strain>
    </source>
</reference>
<evidence type="ECO:0000313" key="1">
    <source>
        <dbReference type="EMBL" id="MFB9471824.1"/>
    </source>
</evidence>
<comment type="caution">
    <text evidence="1">The sequence shown here is derived from an EMBL/GenBank/DDBJ whole genome shotgun (WGS) entry which is preliminary data.</text>
</comment>
<dbReference type="Proteomes" id="UP001589568">
    <property type="component" value="Unassembled WGS sequence"/>
</dbReference>
<protein>
    <submittedName>
        <fullName evidence="1">Uncharacterized protein</fullName>
    </submittedName>
</protein>
<proteinExistence type="predicted"/>
<sequence>MSDTPMTADDVLRIAAYKDRSAALEAMVIAYSYHRVAADLAAHLGREANNWYCYATWTSKAVGESLDLGPGSPFIEDFGRRLRVPQRSRRLFRAALLTLLGPSYQLGLALANRAIFLETASLAVNLWNDTPDRFLKVSPESEVTPTPPEFLTDLLSPADPRYLKDAAQLMVAAAATQDPAERAELMLGANIALSAYEQARAQAALELVLYRPVRWLTRVSWRSLRSLVTRRPFPRFRLYAAAHADQPWLTRTLEGLWSSLYTRHLFAVATPLSDVKVGRPLTPPPGVSLDEAWAPIQNEKVRKLAEEFITEDREASLAGVRDWVSYPDRMRFIVSYFRVYQKVDALYRVPFDKEVAEGLAEEMRKGLVPEAISQMFVDRPGLRPRRLYRYPSETDPDAYEMAHFDFEPFLEAIPLDPPDTSAQSGKPGD</sequence>
<dbReference type="RefSeq" id="WP_379483617.1">
    <property type="nucleotide sequence ID" value="NZ_JBHMCF010000019.1"/>
</dbReference>
<gene>
    <name evidence="1" type="ORF">ACFFR3_20070</name>
</gene>
<name>A0ABV5NNE5_9ACTN</name>
<keyword evidence="2" id="KW-1185">Reference proteome</keyword>